<dbReference type="InParanoid" id="F1ZAE6"/>
<dbReference type="HOGENOM" id="CLU_031404_5_0_5"/>
<accession>F1ZAE6</accession>
<dbReference type="OrthoDB" id="9804920at2"/>
<dbReference type="PROSITE" id="PS51365">
    <property type="entry name" value="RENAL_DIPEPTIDASE_2"/>
    <property type="match status" value="1"/>
</dbReference>
<keyword evidence="3" id="KW-1185">Reference proteome</keyword>
<dbReference type="InterPro" id="IPR032466">
    <property type="entry name" value="Metal_Hydrolase"/>
</dbReference>
<evidence type="ECO:0000313" key="2">
    <source>
        <dbReference type="EMBL" id="EGD58446.1"/>
    </source>
</evidence>
<dbReference type="Gene3D" id="3.20.20.140">
    <property type="entry name" value="Metal-dependent hydrolases"/>
    <property type="match status" value="1"/>
</dbReference>
<feature type="chain" id="PRO_5003277922" evidence="1">
    <location>
        <begin position="32"/>
        <end position="425"/>
    </location>
</feature>
<dbReference type="SUPFAM" id="SSF51556">
    <property type="entry name" value="Metallo-dependent hydrolases"/>
    <property type="match status" value="1"/>
</dbReference>
<comment type="caution">
    <text evidence="2">The sequence shown here is derived from an EMBL/GenBank/DDBJ whole genome shotgun (WGS) entry which is preliminary data.</text>
</comment>
<organism evidence="2 3">
    <name type="scientific">Novosphingobium nitrogenifigens DSM 19370</name>
    <dbReference type="NCBI Taxonomy" id="983920"/>
    <lineage>
        <taxon>Bacteria</taxon>
        <taxon>Pseudomonadati</taxon>
        <taxon>Pseudomonadota</taxon>
        <taxon>Alphaproteobacteria</taxon>
        <taxon>Sphingomonadales</taxon>
        <taxon>Sphingomonadaceae</taxon>
        <taxon>Novosphingobium</taxon>
    </lineage>
</organism>
<name>F1ZAE6_9SPHN</name>
<keyword evidence="1" id="KW-0732">Signal</keyword>
<dbReference type="GO" id="GO:0006508">
    <property type="term" value="P:proteolysis"/>
    <property type="evidence" value="ECO:0007669"/>
    <property type="project" value="InterPro"/>
</dbReference>
<dbReference type="Proteomes" id="UP000004728">
    <property type="component" value="Unassembled WGS sequence"/>
</dbReference>
<evidence type="ECO:0000313" key="3">
    <source>
        <dbReference type="Proteomes" id="UP000004728"/>
    </source>
</evidence>
<evidence type="ECO:0000256" key="1">
    <source>
        <dbReference type="SAM" id="SignalP"/>
    </source>
</evidence>
<dbReference type="GO" id="GO:0070573">
    <property type="term" value="F:metallodipeptidase activity"/>
    <property type="evidence" value="ECO:0007669"/>
    <property type="project" value="InterPro"/>
</dbReference>
<gene>
    <name evidence="2" type="ORF">Y88_0501</name>
</gene>
<proteinExistence type="predicted"/>
<dbReference type="STRING" id="983920.Y88_0501"/>
<dbReference type="MEROPS" id="M19.012"/>
<dbReference type="AlphaFoldDB" id="F1ZAE6"/>
<reference evidence="2 3" key="1">
    <citation type="journal article" date="2012" name="J. Bacteriol.">
        <title>Draft Genome Sequence of Novosphingobium nitrogenifigens Y88T.</title>
        <authorList>
            <person name="Strabala T.J."/>
            <person name="Macdonald L."/>
            <person name="Liu V."/>
            <person name="Smit A.M."/>
        </authorList>
    </citation>
    <scope>NUCLEOTIDE SEQUENCE [LARGE SCALE GENOMIC DNA]</scope>
    <source>
        <strain evidence="2 3">DSM 19370</strain>
    </source>
</reference>
<dbReference type="Pfam" id="PF01244">
    <property type="entry name" value="Peptidase_M19"/>
    <property type="match status" value="1"/>
</dbReference>
<dbReference type="InterPro" id="IPR008257">
    <property type="entry name" value="Pept_M19"/>
</dbReference>
<protein>
    <submittedName>
        <fullName evidence="2">Membrane dipeptidase</fullName>
    </submittedName>
</protein>
<dbReference type="PANTHER" id="PTHR10443:SF12">
    <property type="entry name" value="DIPEPTIDASE"/>
    <property type="match status" value="1"/>
</dbReference>
<dbReference type="eggNOG" id="COG2355">
    <property type="taxonomic scope" value="Bacteria"/>
</dbReference>
<dbReference type="CDD" id="cd01301">
    <property type="entry name" value="rDP_like"/>
    <property type="match status" value="1"/>
</dbReference>
<dbReference type="RefSeq" id="WP_008066787.1">
    <property type="nucleotide sequence ID" value="NZ_AQWK01000002.1"/>
</dbReference>
<sequence>MLRPGRLAMGSFCGLGLVLAAGALTTVPADAKPSSASGGTGVNAAALAVHRSLLTLDTHLDTPASLVIPGWSIMVRHDPRTDYTQVDLPRMKQGNLGGGFWAVYTPQGALDPETTRAARDSAFMRAVAIREMVAAHPASFALADKAADAARIAASGRRVVYLSIENAWPLGDDITLLRTYYRLGVRMSGFAHFRNNQFADSATDKEKWGGLSPAGKGLLAEMNRLGVVADLSHSSDKALEDALTLSKAPIILSHSGCRAVFDHPRNIDDAHLRVLAAKGGVIQINSVYVKASAPNPAREAAMKALEEKYPESRNLSPAERAAYLADRREIDRRYPETGRATFDDVMANLLHAIKVAGVDHVGIGADWDGGGGATGFEDVTYLPRITAALLKAGYTREDIAKIWSGNVLRVLAAAEEEAAREARAG</sequence>
<feature type="signal peptide" evidence="1">
    <location>
        <begin position="1"/>
        <end position="31"/>
    </location>
</feature>
<dbReference type="Gene3D" id="1.10.287.650">
    <property type="entry name" value="L27 domain"/>
    <property type="match status" value="1"/>
</dbReference>
<dbReference type="EMBL" id="AEWJ01000041">
    <property type="protein sequence ID" value="EGD58446.1"/>
    <property type="molecule type" value="Genomic_DNA"/>
</dbReference>
<dbReference type="PANTHER" id="PTHR10443">
    <property type="entry name" value="MICROSOMAL DIPEPTIDASE"/>
    <property type="match status" value="1"/>
</dbReference>